<dbReference type="EMBL" id="KQ415962">
    <property type="protein sequence ID" value="KOF99421.1"/>
    <property type="molecule type" value="Genomic_DNA"/>
</dbReference>
<accession>A0A0L8ID81</accession>
<dbReference type="AlphaFoldDB" id="A0A0L8ID81"/>
<gene>
    <name evidence="2" type="ORF">OCBIM_22016368mg</name>
</gene>
<organism evidence="2">
    <name type="scientific">Octopus bimaculoides</name>
    <name type="common">California two-spotted octopus</name>
    <dbReference type="NCBI Taxonomy" id="37653"/>
    <lineage>
        <taxon>Eukaryota</taxon>
        <taxon>Metazoa</taxon>
        <taxon>Spiralia</taxon>
        <taxon>Lophotrochozoa</taxon>
        <taxon>Mollusca</taxon>
        <taxon>Cephalopoda</taxon>
        <taxon>Coleoidea</taxon>
        <taxon>Octopodiformes</taxon>
        <taxon>Octopoda</taxon>
        <taxon>Incirrata</taxon>
        <taxon>Octopodidae</taxon>
        <taxon>Octopus</taxon>
    </lineage>
</organism>
<proteinExistence type="predicted"/>
<keyword evidence="1" id="KW-1133">Transmembrane helix</keyword>
<evidence type="ECO:0000313" key="2">
    <source>
        <dbReference type="EMBL" id="KOF99421.1"/>
    </source>
</evidence>
<reference evidence="2" key="1">
    <citation type="submission" date="2015-07" db="EMBL/GenBank/DDBJ databases">
        <title>MeaNS - Measles Nucleotide Surveillance Program.</title>
        <authorList>
            <person name="Tran T."/>
            <person name="Druce J."/>
        </authorList>
    </citation>
    <scope>NUCLEOTIDE SEQUENCE</scope>
    <source>
        <strain evidence="2">UCB-OBI-ISO-001</strain>
        <tissue evidence="2">Gonad</tissue>
    </source>
</reference>
<keyword evidence="1" id="KW-0812">Transmembrane</keyword>
<feature type="transmembrane region" description="Helical" evidence="1">
    <location>
        <begin position="58"/>
        <end position="75"/>
    </location>
</feature>
<feature type="transmembrane region" description="Helical" evidence="1">
    <location>
        <begin position="20"/>
        <end position="37"/>
    </location>
</feature>
<sequence>MMLSASPASVHRGKRVNQDIYAFIYVYRYIYIYIYVYGKIVMFSNICTWPQISRRDGNEVLCAFAVSVMLISFNWESILGHEIILLRAYPCTTVLTKSSKVVDKSVTIDIGIKLYISTASICMYKQLNT</sequence>
<keyword evidence="1" id="KW-0472">Membrane</keyword>
<name>A0A0L8ID81_OCTBM</name>
<protein>
    <submittedName>
        <fullName evidence="2">Uncharacterized protein</fullName>
    </submittedName>
</protein>
<evidence type="ECO:0000256" key="1">
    <source>
        <dbReference type="SAM" id="Phobius"/>
    </source>
</evidence>